<reference evidence="3 4" key="1">
    <citation type="submission" date="2019-10" db="EMBL/GenBank/DDBJ databases">
        <title>Dictyobacter vulcani sp. nov., within the class Ktedonobacteria, isolated from soil of volcanic Mt. Zao.</title>
        <authorList>
            <person name="Zheng Y."/>
            <person name="Wang C.M."/>
            <person name="Sakai Y."/>
            <person name="Abe K."/>
            <person name="Yokota A."/>
            <person name="Yabe S."/>
        </authorList>
    </citation>
    <scope>NUCLEOTIDE SEQUENCE [LARGE SCALE GENOMIC DNA]</scope>
    <source>
        <strain evidence="3 4">W12</strain>
    </source>
</reference>
<dbReference type="InterPro" id="IPR002938">
    <property type="entry name" value="FAD-bd"/>
</dbReference>
<keyword evidence="4" id="KW-1185">Reference proteome</keyword>
<dbReference type="Gene3D" id="3.50.50.60">
    <property type="entry name" value="FAD/NAD(P)-binding domain"/>
    <property type="match status" value="1"/>
</dbReference>
<dbReference type="InterPro" id="IPR036188">
    <property type="entry name" value="FAD/NAD-bd_sf"/>
</dbReference>
<proteinExistence type="predicted"/>
<evidence type="ECO:0000313" key="4">
    <source>
        <dbReference type="Proteomes" id="UP000326912"/>
    </source>
</evidence>
<feature type="domain" description="FAD-binding" evidence="2">
    <location>
        <begin position="2"/>
        <end position="365"/>
    </location>
</feature>
<evidence type="ECO:0000256" key="1">
    <source>
        <dbReference type="ARBA" id="ARBA00023002"/>
    </source>
</evidence>
<dbReference type="RefSeq" id="WP_151756563.1">
    <property type="nucleotide sequence ID" value="NZ_BKZW01000001.1"/>
</dbReference>
<keyword evidence="1" id="KW-0560">Oxidoreductase</keyword>
<name>A0A5J4KND3_9CHLR</name>
<sequence>MRVVIVGAGPTGLLAANLLGQAGIETVLLERNLDLTDHPRAITIDDEGLRICQAIGLAEEVSEHALLKRAAHYVSRGRYLVKIAPTQQPYGYPQISTFHQPTFEAILLKGLQRFSCVQVRFGCHVKTLAYDDHGVILQLEKHSGNIEELHGEYVLACDGGRSGMRQHLEIPLHPTRFWHLLDPYSHQSRRSIRSERTQRWLVVDTVDDMPTLSSIIFFCNPARPAVTVPAPAGGRRWEFMLKPGEPEEDLLSDEAITHCIQQALHTLPANERPTSSSLANKTIRKTMYTFHSTIAERFAAGRRVFLLGDAAHQMPPFGGQGMNSGLRDASNLCWKLQLVIQSTAAPRILDSYQQERLPHVIQMILFSSVLGGLIMPTHPLLAGARDLVLNSIHRIPPLRRQLTDMEVKPQPHYRSGFQISGGGPWTGKLLPQPHILLRDGQRQLYDHVSGNTFSIVRLSNNPAHDFEPFMRGIWRQLAVHCIALRSTSFAPGQIAASERISEIIDESGQLAAILQHRHDLFLLARPDHHCMGIFPITKLPHVEQALAAILS</sequence>
<dbReference type="GO" id="GO:0071949">
    <property type="term" value="F:FAD binding"/>
    <property type="evidence" value="ECO:0007669"/>
    <property type="project" value="InterPro"/>
</dbReference>
<dbReference type="Proteomes" id="UP000326912">
    <property type="component" value="Unassembled WGS sequence"/>
</dbReference>
<dbReference type="PANTHER" id="PTHR43476:SF3">
    <property type="entry name" value="FAD-BINDING MONOOXYGENASE"/>
    <property type="match status" value="1"/>
</dbReference>
<dbReference type="AlphaFoldDB" id="A0A5J4KND3"/>
<protein>
    <submittedName>
        <fullName evidence="3">3-(3-hydroxy-phenyl)propionate/3-hydroxycinnamic acid hydroxylase</fullName>
    </submittedName>
</protein>
<dbReference type="SUPFAM" id="SSF51905">
    <property type="entry name" value="FAD/NAD(P)-binding domain"/>
    <property type="match status" value="1"/>
</dbReference>
<dbReference type="GO" id="GO:0008688">
    <property type="term" value="F:3-(3-hydroxyphenyl)propionate hydroxylase activity"/>
    <property type="evidence" value="ECO:0007669"/>
    <property type="project" value="TreeGrafter"/>
</dbReference>
<dbReference type="InterPro" id="IPR050631">
    <property type="entry name" value="PheA/TfdB_FAD_monoxygenase"/>
</dbReference>
<comment type="caution">
    <text evidence="3">The sequence shown here is derived from an EMBL/GenBank/DDBJ whole genome shotgun (WGS) entry which is preliminary data.</text>
</comment>
<dbReference type="GO" id="GO:0019622">
    <property type="term" value="P:3-(3-hydroxy)phenylpropionate catabolic process"/>
    <property type="evidence" value="ECO:0007669"/>
    <property type="project" value="TreeGrafter"/>
</dbReference>
<dbReference type="PRINTS" id="PR00420">
    <property type="entry name" value="RNGMNOXGNASE"/>
</dbReference>
<evidence type="ECO:0000259" key="2">
    <source>
        <dbReference type="Pfam" id="PF01494"/>
    </source>
</evidence>
<dbReference type="Pfam" id="PF01494">
    <property type="entry name" value="FAD_binding_3"/>
    <property type="match status" value="1"/>
</dbReference>
<dbReference type="Gene3D" id="3.30.70.2450">
    <property type="match status" value="1"/>
</dbReference>
<gene>
    <name evidence="3" type="primary">mhpA</name>
    <name evidence="3" type="ORF">KDW_28540</name>
</gene>
<dbReference type="PANTHER" id="PTHR43476">
    <property type="entry name" value="3-(3-HYDROXY-PHENYL)PROPIONATE/3-HYDROXYCINNAMIC ACID HYDROXYLASE"/>
    <property type="match status" value="1"/>
</dbReference>
<organism evidence="3 4">
    <name type="scientific">Dictyobacter vulcani</name>
    <dbReference type="NCBI Taxonomy" id="2607529"/>
    <lineage>
        <taxon>Bacteria</taxon>
        <taxon>Bacillati</taxon>
        <taxon>Chloroflexota</taxon>
        <taxon>Ktedonobacteria</taxon>
        <taxon>Ktedonobacterales</taxon>
        <taxon>Dictyobacteraceae</taxon>
        <taxon>Dictyobacter</taxon>
    </lineage>
</organism>
<evidence type="ECO:0000313" key="3">
    <source>
        <dbReference type="EMBL" id="GER88692.1"/>
    </source>
</evidence>
<dbReference type="EMBL" id="BKZW01000001">
    <property type="protein sequence ID" value="GER88692.1"/>
    <property type="molecule type" value="Genomic_DNA"/>
</dbReference>
<accession>A0A5J4KND3</accession>